<protein>
    <submittedName>
        <fullName evidence="1">Uncharacterized protein</fullName>
    </submittedName>
</protein>
<dbReference type="Proteomes" id="UP001159363">
    <property type="component" value="Chromosome 12"/>
</dbReference>
<proteinExistence type="predicted"/>
<dbReference type="EMBL" id="JARBHB010000013">
    <property type="protein sequence ID" value="KAJ8870315.1"/>
    <property type="molecule type" value="Genomic_DNA"/>
</dbReference>
<gene>
    <name evidence="1" type="ORF">PR048_029336</name>
</gene>
<keyword evidence="2" id="KW-1185">Reference proteome</keyword>
<organism evidence="1 2">
    <name type="scientific">Dryococelus australis</name>
    <dbReference type="NCBI Taxonomy" id="614101"/>
    <lineage>
        <taxon>Eukaryota</taxon>
        <taxon>Metazoa</taxon>
        <taxon>Ecdysozoa</taxon>
        <taxon>Arthropoda</taxon>
        <taxon>Hexapoda</taxon>
        <taxon>Insecta</taxon>
        <taxon>Pterygota</taxon>
        <taxon>Neoptera</taxon>
        <taxon>Polyneoptera</taxon>
        <taxon>Phasmatodea</taxon>
        <taxon>Verophasmatodea</taxon>
        <taxon>Anareolatae</taxon>
        <taxon>Phasmatidae</taxon>
        <taxon>Eurycanthinae</taxon>
        <taxon>Dryococelus</taxon>
    </lineage>
</organism>
<name>A0ABQ9GD31_9NEOP</name>
<evidence type="ECO:0000313" key="1">
    <source>
        <dbReference type="EMBL" id="KAJ8870315.1"/>
    </source>
</evidence>
<comment type="caution">
    <text evidence="1">The sequence shown here is derived from an EMBL/GenBank/DDBJ whole genome shotgun (WGS) entry which is preliminary data.</text>
</comment>
<reference evidence="1 2" key="1">
    <citation type="submission" date="2023-02" db="EMBL/GenBank/DDBJ databases">
        <title>LHISI_Scaffold_Assembly.</title>
        <authorList>
            <person name="Stuart O.P."/>
            <person name="Cleave R."/>
            <person name="Magrath M.J.L."/>
            <person name="Mikheyev A.S."/>
        </authorList>
    </citation>
    <scope>NUCLEOTIDE SEQUENCE [LARGE SCALE GENOMIC DNA]</scope>
    <source>
        <strain evidence="1">Daus_M_001</strain>
        <tissue evidence="1">Leg muscle</tissue>
    </source>
</reference>
<accession>A0ABQ9GD31</accession>
<sequence>MPPGNTAEKWSQFNSELPLLPYRFLLRDWLSYSGIFMPHNTNGSCHTFSSVQPTVGTLWGFIFSSSTSSCGRVVRPCHHLVIYQCLENLTDCSLFGELVSSPTDVAYRMSEIQELTRPSWWKNVPSDPAWLRESPAQWPSCSETLVTDPVLLEQKVKVLGTAVSADYSLTKLLTVMSLVLCFIHNCHTSCVNHLTGHFTPSELKVTSQSIVACAVCGIQRACFCAKGGGLSRAHSNKSQQDSQFISAQGLSLHIHLFDCGTKFVRAHNYLMALQQLDIILSPEKSCLCIHNPCERCDPSTHLLPLTLKASERSGPNPLKPTWYMSLGNKS</sequence>
<evidence type="ECO:0000313" key="2">
    <source>
        <dbReference type="Proteomes" id="UP001159363"/>
    </source>
</evidence>